<proteinExistence type="predicted"/>
<dbReference type="InterPro" id="IPR051289">
    <property type="entry name" value="LAGLIDADG_Endonuclease"/>
</dbReference>
<organism evidence="2 3">
    <name type="scientific">Candidatus Saganbacteria bacterium</name>
    <dbReference type="NCBI Taxonomy" id="2575572"/>
    <lineage>
        <taxon>Bacteria</taxon>
        <taxon>Bacillati</taxon>
        <taxon>Saganbacteria</taxon>
    </lineage>
</organism>
<dbReference type="AlphaFoldDB" id="A0A833L0J0"/>
<keyword evidence="2" id="KW-0540">Nuclease</keyword>
<dbReference type="EMBL" id="WPAF01000020">
    <property type="protein sequence ID" value="KAF0133701.1"/>
    <property type="molecule type" value="Genomic_DNA"/>
</dbReference>
<dbReference type="GO" id="GO:0004519">
    <property type="term" value="F:endonuclease activity"/>
    <property type="evidence" value="ECO:0007669"/>
    <property type="project" value="UniProtKB-KW"/>
</dbReference>
<protein>
    <submittedName>
        <fullName evidence="2">Homing endonuclease/LAGLIDADG family 23S rRNA group I intron</fullName>
    </submittedName>
</protein>
<dbReference type="Proteomes" id="UP000488506">
    <property type="component" value="Unassembled WGS sequence"/>
</dbReference>
<dbReference type="PANTHER" id="PTHR36181">
    <property type="entry name" value="INTRON-ENCODED ENDONUCLEASE AI3-RELATED"/>
    <property type="match status" value="1"/>
</dbReference>
<keyword evidence="2" id="KW-0255">Endonuclease</keyword>
<reference evidence="2 3" key="1">
    <citation type="submission" date="2019-12" db="EMBL/GenBank/DDBJ databases">
        <authorList>
            <person name="Wolfe R."/>
            <person name="Danczak R."/>
            <person name="Wilkins M."/>
        </authorList>
    </citation>
    <scope>NUCLEOTIDE SEQUENCE [LARGE SCALE GENOMIC DNA]</scope>
    <source>
        <strain evidence="2">X2_MaxBin.013</strain>
    </source>
</reference>
<accession>A0A833L0J0</accession>
<gene>
    <name evidence="2" type="ORF">FD145_1160</name>
</gene>
<keyword evidence="2" id="KW-0378">Hydrolase</keyword>
<name>A0A833L0J0_UNCSA</name>
<dbReference type="PANTHER" id="PTHR36181:SF4">
    <property type="entry name" value="LAGLIDADG ENDONUCLEASE"/>
    <property type="match status" value="1"/>
</dbReference>
<dbReference type="InterPro" id="IPR004860">
    <property type="entry name" value="LAGLIDADG_dom"/>
</dbReference>
<sequence length="151" mass="17853">MKNPWYITGICDGEGCFSISFNFRNRFKSGIEVRPSFSVSLNKRDLDTIKMLNDFFGIGGIRFSKNDQCYKFEVRSVKELYKFIIPHFDKYPLETSKKKDFEIFKELCFLVYTNQHLSKVILEEIIKKAYKMNPSGKRKIPIEKLLKQLAR</sequence>
<dbReference type="Pfam" id="PF00961">
    <property type="entry name" value="LAGLIDADG_1"/>
    <property type="match status" value="1"/>
</dbReference>
<dbReference type="SUPFAM" id="SSF55608">
    <property type="entry name" value="Homing endonucleases"/>
    <property type="match status" value="1"/>
</dbReference>
<feature type="domain" description="Homing endonuclease LAGLIDADG" evidence="1">
    <location>
        <begin position="7"/>
        <end position="107"/>
    </location>
</feature>
<evidence type="ECO:0000259" key="1">
    <source>
        <dbReference type="Pfam" id="PF00961"/>
    </source>
</evidence>
<comment type="caution">
    <text evidence="2">The sequence shown here is derived from an EMBL/GenBank/DDBJ whole genome shotgun (WGS) entry which is preliminary data.</text>
</comment>
<dbReference type="InterPro" id="IPR027434">
    <property type="entry name" value="Homing_endonucl"/>
</dbReference>
<evidence type="ECO:0000313" key="3">
    <source>
        <dbReference type="Proteomes" id="UP000488506"/>
    </source>
</evidence>
<dbReference type="Gene3D" id="3.10.28.10">
    <property type="entry name" value="Homing endonucleases"/>
    <property type="match status" value="1"/>
</dbReference>
<evidence type="ECO:0000313" key="2">
    <source>
        <dbReference type="EMBL" id="KAF0133701.1"/>
    </source>
</evidence>